<keyword evidence="14" id="KW-1185">Reference proteome</keyword>
<dbReference type="PANTHER" id="PTHR45708">
    <property type="entry name" value="ENDOCHITINASE"/>
    <property type="match status" value="1"/>
</dbReference>
<accession>A0AA86W209</accession>
<dbReference type="PROSITE" id="PS51910">
    <property type="entry name" value="GH18_2"/>
    <property type="match status" value="1"/>
</dbReference>
<proteinExistence type="inferred from homology"/>
<evidence type="ECO:0000313" key="14">
    <source>
        <dbReference type="Proteomes" id="UP001189624"/>
    </source>
</evidence>
<dbReference type="EC" id="3.2.1.14" evidence="2"/>
<keyword evidence="3" id="KW-0732">Signal</keyword>
<dbReference type="InterPro" id="IPR017853">
    <property type="entry name" value="GH"/>
</dbReference>
<dbReference type="InterPro" id="IPR050542">
    <property type="entry name" value="Glycosyl_Hydrlase18_Chitinase"/>
</dbReference>
<evidence type="ECO:0000256" key="11">
    <source>
        <dbReference type="RuleBase" id="RU004453"/>
    </source>
</evidence>
<evidence type="ECO:0000256" key="1">
    <source>
        <dbReference type="ARBA" id="ARBA00000822"/>
    </source>
</evidence>
<dbReference type="GO" id="GO:0008843">
    <property type="term" value="F:endochitinase activity"/>
    <property type="evidence" value="ECO:0007669"/>
    <property type="project" value="UniProtKB-EC"/>
</dbReference>
<evidence type="ECO:0000256" key="10">
    <source>
        <dbReference type="RuleBase" id="RU000489"/>
    </source>
</evidence>
<evidence type="ECO:0000256" key="3">
    <source>
        <dbReference type="ARBA" id="ARBA00022729"/>
    </source>
</evidence>
<keyword evidence="6" id="KW-1015">Disulfide bond</keyword>
<dbReference type="SUPFAM" id="SSF51445">
    <property type="entry name" value="(Trans)glycosidases"/>
    <property type="match status" value="1"/>
</dbReference>
<evidence type="ECO:0000259" key="12">
    <source>
        <dbReference type="PROSITE" id="PS51910"/>
    </source>
</evidence>
<dbReference type="GO" id="GO:0006032">
    <property type="term" value="P:chitin catabolic process"/>
    <property type="evidence" value="ECO:0007669"/>
    <property type="project" value="UniProtKB-KW"/>
</dbReference>
<evidence type="ECO:0000313" key="13">
    <source>
        <dbReference type="EMBL" id="CAJ1976972.1"/>
    </source>
</evidence>
<dbReference type="AlphaFoldDB" id="A0AA86W209"/>
<reference evidence="13" key="1">
    <citation type="submission" date="2023-10" db="EMBL/GenBank/DDBJ databases">
        <authorList>
            <person name="Domelevo Entfellner J.-B."/>
        </authorList>
    </citation>
    <scope>NUCLEOTIDE SEQUENCE</scope>
</reference>
<organism evidence="13 14">
    <name type="scientific">Sphenostylis stenocarpa</name>
    <dbReference type="NCBI Taxonomy" id="92480"/>
    <lineage>
        <taxon>Eukaryota</taxon>
        <taxon>Viridiplantae</taxon>
        <taxon>Streptophyta</taxon>
        <taxon>Embryophyta</taxon>
        <taxon>Tracheophyta</taxon>
        <taxon>Spermatophyta</taxon>
        <taxon>Magnoliopsida</taxon>
        <taxon>eudicotyledons</taxon>
        <taxon>Gunneridae</taxon>
        <taxon>Pentapetalae</taxon>
        <taxon>rosids</taxon>
        <taxon>fabids</taxon>
        <taxon>Fabales</taxon>
        <taxon>Fabaceae</taxon>
        <taxon>Papilionoideae</taxon>
        <taxon>50 kb inversion clade</taxon>
        <taxon>NPAAA clade</taxon>
        <taxon>indigoferoid/millettioid clade</taxon>
        <taxon>Phaseoleae</taxon>
        <taxon>Sphenostylis</taxon>
    </lineage>
</organism>
<dbReference type="InterPro" id="IPR001223">
    <property type="entry name" value="Glyco_hydro18_cat"/>
</dbReference>
<dbReference type="Gene3D" id="3.20.20.80">
    <property type="entry name" value="Glycosidases"/>
    <property type="match status" value="1"/>
</dbReference>
<dbReference type="InterPro" id="IPR001579">
    <property type="entry name" value="Glyco_hydro_18_chit_AS"/>
</dbReference>
<evidence type="ECO:0000256" key="2">
    <source>
        <dbReference type="ARBA" id="ARBA00012729"/>
    </source>
</evidence>
<dbReference type="Pfam" id="PF00704">
    <property type="entry name" value="Glyco_hydro_18"/>
    <property type="match status" value="1"/>
</dbReference>
<sequence length="233" mass="25433">MLFHLMSEEFRAEIERKHFAGNLRHWELQLCALAFLTVFGNGQNPQLNLAGHCDPNSNGCTGLGDEIKHYKDKGIQVFLSIGGASGSYTLSSSDDSKGDAIVDGIDFDIENGGTEHYDDLASELAGSSTERKVLLAAAPQCPYPDAHFDSSIATGLFDYVWVQFYNNPCEQQKSWTSYVPPNNTVFLGLPAAPDAAPIGGYIPSNVLPFVKQASNYGAVISWDRVRDVRGPIR</sequence>
<dbReference type="Gramene" id="rna-AYBTSS11_LOCUS29115">
    <property type="protein sequence ID" value="CAJ1976972.1"/>
    <property type="gene ID" value="gene-AYBTSS11_LOCUS29115"/>
</dbReference>
<keyword evidence="7" id="KW-0119">Carbohydrate metabolism</keyword>
<evidence type="ECO:0000256" key="8">
    <source>
        <dbReference type="ARBA" id="ARBA00023295"/>
    </source>
</evidence>
<keyword evidence="4 10" id="KW-0378">Hydrolase</keyword>
<gene>
    <name evidence="13" type="ORF">AYBTSS11_LOCUS29115</name>
</gene>
<dbReference type="GO" id="GO:0000272">
    <property type="term" value="P:polysaccharide catabolic process"/>
    <property type="evidence" value="ECO:0007669"/>
    <property type="project" value="UniProtKB-KW"/>
</dbReference>
<protein>
    <recommendedName>
        <fullName evidence="2">chitinase</fullName>
        <ecNumber evidence="2">3.2.1.14</ecNumber>
    </recommendedName>
</protein>
<name>A0AA86W209_9FABA</name>
<dbReference type="EMBL" id="OY731407">
    <property type="protein sequence ID" value="CAJ1976972.1"/>
    <property type="molecule type" value="Genomic_DNA"/>
</dbReference>
<keyword evidence="5" id="KW-0146">Chitin degradation</keyword>
<evidence type="ECO:0000256" key="7">
    <source>
        <dbReference type="ARBA" id="ARBA00023277"/>
    </source>
</evidence>
<dbReference type="PANTHER" id="PTHR45708:SF22">
    <property type="entry name" value="ACIDIC ENDOCHITINASE"/>
    <property type="match status" value="1"/>
</dbReference>
<dbReference type="GO" id="GO:0005576">
    <property type="term" value="C:extracellular region"/>
    <property type="evidence" value="ECO:0007669"/>
    <property type="project" value="TreeGrafter"/>
</dbReference>
<dbReference type="Proteomes" id="UP001189624">
    <property type="component" value="Chromosome 10"/>
</dbReference>
<evidence type="ECO:0000256" key="9">
    <source>
        <dbReference type="ARBA" id="ARBA00023326"/>
    </source>
</evidence>
<keyword evidence="8 10" id="KW-0326">Glycosidase</keyword>
<evidence type="ECO:0000256" key="6">
    <source>
        <dbReference type="ARBA" id="ARBA00023157"/>
    </source>
</evidence>
<comment type="similarity">
    <text evidence="11">Belongs to the glycosyl hydrolase 18 family.</text>
</comment>
<evidence type="ECO:0000256" key="4">
    <source>
        <dbReference type="ARBA" id="ARBA00022801"/>
    </source>
</evidence>
<comment type="catalytic activity">
    <reaction evidence="1">
        <text>Random endo-hydrolysis of N-acetyl-beta-D-glucosaminide (1-&gt;4)-beta-linkages in chitin and chitodextrins.</text>
        <dbReference type="EC" id="3.2.1.14"/>
    </reaction>
</comment>
<feature type="domain" description="GH18" evidence="12">
    <location>
        <begin position="4"/>
        <end position="233"/>
    </location>
</feature>
<dbReference type="PROSITE" id="PS01095">
    <property type="entry name" value="GH18_1"/>
    <property type="match status" value="1"/>
</dbReference>
<keyword evidence="9" id="KW-0624">Polysaccharide degradation</keyword>
<evidence type="ECO:0000256" key="5">
    <source>
        <dbReference type="ARBA" id="ARBA00023024"/>
    </source>
</evidence>